<keyword evidence="3 6" id="KW-0812">Transmembrane</keyword>
<organism evidence="7">
    <name type="scientific">Strombidium rassoulzadegani</name>
    <dbReference type="NCBI Taxonomy" id="1082188"/>
    <lineage>
        <taxon>Eukaryota</taxon>
        <taxon>Sar</taxon>
        <taxon>Alveolata</taxon>
        <taxon>Ciliophora</taxon>
        <taxon>Intramacronucleata</taxon>
        <taxon>Spirotrichea</taxon>
        <taxon>Oligotrichia</taxon>
        <taxon>Strombidiidae</taxon>
        <taxon>Strombidium</taxon>
    </lineage>
</organism>
<evidence type="ECO:0008006" key="8">
    <source>
        <dbReference type="Google" id="ProtNLM"/>
    </source>
</evidence>
<feature type="transmembrane region" description="Helical" evidence="6">
    <location>
        <begin position="7"/>
        <end position="26"/>
    </location>
</feature>
<evidence type="ECO:0000256" key="2">
    <source>
        <dbReference type="ARBA" id="ARBA00010350"/>
    </source>
</evidence>
<dbReference type="GO" id="GO:0016020">
    <property type="term" value="C:membrane"/>
    <property type="evidence" value="ECO:0007669"/>
    <property type="project" value="UniProtKB-SubCell"/>
</dbReference>
<comment type="similarity">
    <text evidence="2 6">Belongs to the BI1 family.</text>
</comment>
<sequence>MYINSHVLLAGFLFQILSMAAMMYLVCKVSDSYAPEATRNNYLYALSFFMGYMVGPAMHQIMFFYPEVLPQAVGYTSVVFACFSGIALFSKRRSYLFLGGVISSIMMSMMVYRLTSWLFGTGGASFGMGYMMVGLFVECLYVIYDTQMIIERAERGDKDVPVHTMMLFIDLFDMFLKIVQILIKLQEGDRKDKRRKD</sequence>
<dbReference type="Pfam" id="PF01027">
    <property type="entry name" value="Bax1-I"/>
    <property type="match status" value="1"/>
</dbReference>
<gene>
    <name evidence="7" type="ORF">SRAS04492_LOCUS5918</name>
</gene>
<evidence type="ECO:0000256" key="5">
    <source>
        <dbReference type="ARBA" id="ARBA00023136"/>
    </source>
</evidence>
<feature type="transmembrane region" description="Helical" evidence="6">
    <location>
        <begin position="95"/>
        <end position="112"/>
    </location>
</feature>
<evidence type="ECO:0000256" key="1">
    <source>
        <dbReference type="ARBA" id="ARBA00004141"/>
    </source>
</evidence>
<dbReference type="AlphaFoldDB" id="A0A7S3CPZ9"/>
<keyword evidence="5 6" id="KW-0472">Membrane</keyword>
<feature type="transmembrane region" description="Helical" evidence="6">
    <location>
        <begin position="72"/>
        <end position="89"/>
    </location>
</feature>
<evidence type="ECO:0000256" key="3">
    <source>
        <dbReference type="ARBA" id="ARBA00022692"/>
    </source>
</evidence>
<feature type="transmembrane region" description="Helical" evidence="6">
    <location>
        <begin position="42"/>
        <end position="65"/>
    </location>
</feature>
<evidence type="ECO:0000256" key="6">
    <source>
        <dbReference type="RuleBase" id="RU004379"/>
    </source>
</evidence>
<reference evidence="7" key="1">
    <citation type="submission" date="2021-01" db="EMBL/GenBank/DDBJ databases">
        <authorList>
            <person name="Corre E."/>
            <person name="Pelletier E."/>
            <person name="Niang G."/>
            <person name="Scheremetjew M."/>
            <person name="Finn R."/>
            <person name="Kale V."/>
            <person name="Holt S."/>
            <person name="Cochrane G."/>
            <person name="Meng A."/>
            <person name="Brown T."/>
            <person name="Cohen L."/>
        </authorList>
    </citation>
    <scope>NUCLEOTIDE SEQUENCE</scope>
    <source>
        <strain evidence="7">Ras09</strain>
    </source>
</reference>
<comment type="subcellular location">
    <subcellularLocation>
        <location evidence="1">Membrane</location>
        <topology evidence="1">Multi-pass membrane protein</topology>
    </subcellularLocation>
</comment>
<evidence type="ECO:0000313" key="7">
    <source>
        <dbReference type="EMBL" id="CAE0234116.1"/>
    </source>
</evidence>
<protein>
    <recommendedName>
        <fullName evidence="8">Bax inhibitor 1</fullName>
    </recommendedName>
</protein>
<dbReference type="PANTHER" id="PTHR23291">
    <property type="entry name" value="BAX INHIBITOR-RELATED"/>
    <property type="match status" value="1"/>
</dbReference>
<accession>A0A7S3CPZ9</accession>
<evidence type="ECO:0000256" key="4">
    <source>
        <dbReference type="ARBA" id="ARBA00022989"/>
    </source>
</evidence>
<dbReference type="PANTHER" id="PTHR23291:SF32">
    <property type="entry name" value="BAX INHIBITOR 1"/>
    <property type="match status" value="1"/>
</dbReference>
<dbReference type="InterPro" id="IPR006214">
    <property type="entry name" value="Bax_inhibitor_1-related"/>
</dbReference>
<feature type="transmembrane region" description="Helical" evidence="6">
    <location>
        <begin position="124"/>
        <end position="144"/>
    </location>
</feature>
<name>A0A7S3CPZ9_9SPIT</name>
<keyword evidence="4 6" id="KW-1133">Transmembrane helix</keyword>
<dbReference type="EMBL" id="HBIA01011667">
    <property type="protein sequence ID" value="CAE0234116.1"/>
    <property type="molecule type" value="Transcribed_RNA"/>
</dbReference>
<proteinExistence type="inferred from homology"/>